<sequence>MYLTTWNKFRHEIYDCFLRAKDALFNTVDALMTETQAKSLPEVTQSLWFERKWSSIYEAFEDGRIDQQALRKVFIRYLPEKEADSSLWIGIDTSGIARPRSLTARDRSALPVPNLPKCEKPVTFGWQFSTVVALPDPASSWTYILDQQRVNTGTTAAQMAFAQLQQLSSSLPKETVVVLDRGYNAIWLWCQCSTLPLQGTLIRLKGNRCFYRAAPAPSGKRGAPRKDGEKLQPEEESSHGSPDGTWQGQDAKGRLVTVTWWKQVHVKQARWLEVTVLQVVRPHATNKERDPRVSWFVWIGDTSVDLASIALGYVRRFGQEHGYRFDKQALLWEKPRLRTPEQFERWSLIVAIAHNQVVLARSVVEPQLRPWENKQRVSTPQQVRRGIGKLLPRLGTPAKPVQLRGKSKGRQRGVQIGKAKRFPVVHKTPKLPPLIPK</sequence>
<evidence type="ECO:0000259" key="2">
    <source>
        <dbReference type="Pfam" id="PF13546"/>
    </source>
</evidence>
<dbReference type="Pfam" id="PF13546">
    <property type="entry name" value="DDE_5"/>
    <property type="match status" value="1"/>
</dbReference>
<dbReference type="EMBL" id="BNJF01000002">
    <property type="protein sequence ID" value="GHO46885.1"/>
    <property type="molecule type" value="Genomic_DNA"/>
</dbReference>
<dbReference type="InterPro" id="IPR038721">
    <property type="entry name" value="IS701-like_DDE_dom"/>
</dbReference>
<accession>A0A8J3MT82</accession>
<dbReference type="NCBIfam" id="NF041680">
    <property type="entry name" value="transp_NF041680"/>
    <property type="match status" value="1"/>
</dbReference>
<reference evidence="3" key="1">
    <citation type="submission" date="2020-10" db="EMBL/GenBank/DDBJ databases">
        <title>Taxonomic study of unclassified bacteria belonging to the class Ktedonobacteria.</title>
        <authorList>
            <person name="Yabe S."/>
            <person name="Wang C.M."/>
            <person name="Zheng Y."/>
            <person name="Sakai Y."/>
            <person name="Cavaletti L."/>
            <person name="Monciardini P."/>
            <person name="Donadio S."/>
        </authorList>
    </citation>
    <scope>NUCLEOTIDE SEQUENCE</scope>
    <source>
        <strain evidence="3">SOSP1-1</strain>
    </source>
</reference>
<feature type="domain" description="Transposase IS701-like DDE" evidence="2">
    <location>
        <begin position="13"/>
        <end position="264"/>
    </location>
</feature>
<feature type="compositionally biased region" description="Basic and acidic residues" evidence="1">
    <location>
        <begin position="224"/>
        <end position="238"/>
    </location>
</feature>
<dbReference type="InterPro" id="IPR012337">
    <property type="entry name" value="RNaseH-like_sf"/>
</dbReference>
<dbReference type="AlphaFoldDB" id="A0A8J3MT82"/>
<dbReference type="Proteomes" id="UP000612362">
    <property type="component" value="Unassembled WGS sequence"/>
</dbReference>
<comment type="caution">
    <text evidence="3">The sequence shown here is derived from an EMBL/GenBank/DDBJ whole genome shotgun (WGS) entry which is preliminary data.</text>
</comment>
<dbReference type="RefSeq" id="WP_220196229.1">
    <property type="nucleotide sequence ID" value="NZ_BNJF01000002.1"/>
</dbReference>
<organism evidence="3 4">
    <name type="scientific">Ktedonospora formicarum</name>
    <dbReference type="NCBI Taxonomy" id="2778364"/>
    <lineage>
        <taxon>Bacteria</taxon>
        <taxon>Bacillati</taxon>
        <taxon>Chloroflexota</taxon>
        <taxon>Ktedonobacteria</taxon>
        <taxon>Ktedonobacterales</taxon>
        <taxon>Ktedonobacteraceae</taxon>
        <taxon>Ktedonospora</taxon>
    </lineage>
</organism>
<keyword evidence="4" id="KW-1185">Reference proteome</keyword>
<name>A0A8J3MT82_9CHLR</name>
<dbReference type="SUPFAM" id="SSF53098">
    <property type="entry name" value="Ribonuclease H-like"/>
    <property type="match status" value="1"/>
</dbReference>
<protein>
    <recommendedName>
        <fullName evidence="2">Transposase IS701-like DDE domain-containing protein</fullName>
    </recommendedName>
</protein>
<proteinExistence type="predicted"/>
<evidence type="ECO:0000313" key="4">
    <source>
        <dbReference type="Proteomes" id="UP000612362"/>
    </source>
</evidence>
<evidence type="ECO:0000256" key="1">
    <source>
        <dbReference type="SAM" id="MobiDB-lite"/>
    </source>
</evidence>
<feature type="region of interest" description="Disordered" evidence="1">
    <location>
        <begin position="215"/>
        <end position="249"/>
    </location>
</feature>
<dbReference type="Gene3D" id="3.90.350.10">
    <property type="entry name" value="Transposase Inhibitor Protein From Tn5, Chain A, domain 1"/>
    <property type="match status" value="1"/>
</dbReference>
<gene>
    <name evidence="3" type="ORF">KSX_50480</name>
</gene>
<evidence type="ECO:0000313" key="3">
    <source>
        <dbReference type="EMBL" id="GHO46885.1"/>
    </source>
</evidence>